<accession>A0A1M5Q3J2</accession>
<keyword evidence="1" id="KW-0732">Signal</keyword>
<dbReference type="EMBL" id="FQXB01000002">
    <property type="protein sequence ID" value="SHH08371.1"/>
    <property type="molecule type" value="Genomic_DNA"/>
</dbReference>
<dbReference type="Gene3D" id="2.60.120.380">
    <property type="match status" value="3"/>
</dbReference>
<sequence>MKSFHLKSAALSCAMLSFAAPLAAQEFCAGLGSSGVWIGGSEGSSDIATADNYREQMALVLGGSEYVSVFTLSQPSNVRIEAQGRGSGDPLIDVLDQNGSLVVSDDDSGGNGASRAEIPLDAGTYCVSTRSYDSSPMTAFVRIGREEQEPLTDGVANTSTNTGSGSGALGCAEADSIGVLSTTLQSELSVNQAPFLRFTLDAPLTLSLTAENQDADPVLTLYDGDENYIDENDDSDGLNSRIDVTETLPAGDYCIGLDALNDADLPILVTVSEYDPAAALMALVDRAEAAPPLDGTVEIADLGDLATRIRRDAQVTDKAMWFSVNVPEGGLMLIEAISVDGTGDPLVALYDDFGRQVALNDDYGDGLDSQVAARIGAGTYYIGLKEVSPDSQSFIRMGLERWVPAK</sequence>
<dbReference type="STRING" id="1508389.SAMN05444003_2010"/>
<keyword evidence="3" id="KW-1185">Reference proteome</keyword>
<reference evidence="2 3" key="1">
    <citation type="submission" date="2016-11" db="EMBL/GenBank/DDBJ databases">
        <authorList>
            <person name="Jaros S."/>
            <person name="Januszkiewicz K."/>
            <person name="Wedrychowicz H."/>
        </authorList>
    </citation>
    <scope>NUCLEOTIDE SEQUENCE [LARGE SCALE GENOMIC DNA]</scope>
    <source>
        <strain evidence="2 3">DSM 28715</strain>
    </source>
</reference>
<feature type="chain" id="PRO_5012409451" evidence="1">
    <location>
        <begin position="24"/>
        <end position="406"/>
    </location>
</feature>
<dbReference type="AlphaFoldDB" id="A0A1M5Q3J2"/>
<evidence type="ECO:0000313" key="3">
    <source>
        <dbReference type="Proteomes" id="UP000184074"/>
    </source>
</evidence>
<protein>
    <submittedName>
        <fullName evidence="2">Pre-peptidase C-terminal domain-containing protein</fullName>
    </submittedName>
</protein>
<dbReference type="RefSeq" id="WP_072900770.1">
    <property type="nucleotide sequence ID" value="NZ_FQXB01000002.1"/>
</dbReference>
<dbReference type="OrthoDB" id="7848279at2"/>
<feature type="signal peptide" evidence="1">
    <location>
        <begin position="1"/>
        <end position="23"/>
    </location>
</feature>
<proteinExistence type="predicted"/>
<organism evidence="2 3">
    <name type="scientific">Cognatiyoonia sediminum</name>
    <dbReference type="NCBI Taxonomy" id="1508389"/>
    <lineage>
        <taxon>Bacteria</taxon>
        <taxon>Pseudomonadati</taxon>
        <taxon>Pseudomonadota</taxon>
        <taxon>Alphaproteobacteria</taxon>
        <taxon>Rhodobacterales</taxon>
        <taxon>Paracoccaceae</taxon>
        <taxon>Cognatiyoonia</taxon>
    </lineage>
</organism>
<dbReference type="Proteomes" id="UP000184074">
    <property type="component" value="Unassembled WGS sequence"/>
</dbReference>
<evidence type="ECO:0000256" key="1">
    <source>
        <dbReference type="SAM" id="SignalP"/>
    </source>
</evidence>
<gene>
    <name evidence="2" type="ORF">SAMN05444003_2010</name>
</gene>
<name>A0A1M5Q3J2_9RHOB</name>
<evidence type="ECO:0000313" key="2">
    <source>
        <dbReference type="EMBL" id="SHH08371.1"/>
    </source>
</evidence>